<dbReference type="EMBL" id="JAINUG010000073">
    <property type="protein sequence ID" value="KAJ8401044.1"/>
    <property type="molecule type" value="Genomic_DNA"/>
</dbReference>
<comment type="caution">
    <text evidence="1">The sequence shown here is derived from an EMBL/GenBank/DDBJ whole genome shotgun (WGS) entry which is preliminary data.</text>
</comment>
<evidence type="ECO:0000313" key="2">
    <source>
        <dbReference type="Proteomes" id="UP001221898"/>
    </source>
</evidence>
<dbReference type="Proteomes" id="UP001221898">
    <property type="component" value="Unassembled WGS sequence"/>
</dbReference>
<keyword evidence="2" id="KW-1185">Reference proteome</keyword>
<proteinExistence type="predicted"/>
<sequence>MSEEPGVSTEVMLRLVMAYQLQEEGKPESRLREDLKEMWGVGGVLRKIALVGSRPTEAGGGGVEVCGGRIEVWEVQGGMDEAGAGGQNDRVLLDSLSVPGQIGDGSLVLKTSLLHGGSLWLLSKVLKWGAGLPVEGTSSTCPNVAATAPPSTTICPSQCHRSIC</sequence>
<evidence type="ECO:0000313" key="1">
    <source>
        <dbReference type="EMBL" id="KAJ8401044.1"/>
    </source>
</evidence>
<name>A0AAD7SEI6_9TELE</name>
<dbReference type="AlphaFoldDB" id="A0AAD7SEI6"/>
<protein>
    <submittedName>
        <fullName evidence="1">Uncharacterized protein</fullName>
    </submittedName>
</protein>
<organism evidence="1 2">
    <name type="scientific">Aldrovandia affinis</name>
    <dbReference type="NCBI Taxonomy" id="143900"/>
    <lineage>
        <taxon>Eukaryota</taxon>
        <taxon>Metazoa</taxon>
        <taxon>Chordata</taxon>
        <taxon>Craniata</taxon>
        <taxon>Vertebrata</taxon>
        <taxon>Euteleostomi</taxon>
        <taxon>Actinopterygii</taxon>
        <taxon>Neopterygii</taxon>
        <taxon>Teleostei</taxon>
        <taxon>Notacanthiformes</taxon>
        <taxon>Halosauridae</taxon>
        <taxon>Aldrovandia</taxon>
    </lineage>
</organism>
<reference evidence="1" key="1">
    <citation type="journal article" date="2023" name="Science">
        <title>Genome structures resolve the early diversification of teleost fishes.</title>
        <authorList>
            <person name="Parey E."/>
            <person name="Louis A."/>
            <person name="Montfort J."/>
            <person name="Bouchez O."/>
            <person name="Roques C."/>
            <person name="Iampietro C."/>
            <person name="Lluch J."/>
            <person name="Castinel A."/>
            <person name="Donnadieu C."/>
            <person name="Desvignes T."/>
            <person name="Floi Bucao C."/>
            <person name="Jouanno E."/>
            <person name="Wen M."/>
            <person name="Mejri S."/>
            <person name="Dirks R."/>
            <person name="Jansen H."/>
            <person name="Henkel C."/>
            <person name="Chen W.J."/>
            <person name="Zahm M."/>
            <person name="Cabau C."/>
            <person name="Klopp C."/>
            <person name="Thompson A.W."/>
            <person name="Robinson-Rechavi M."/>
            <person name="Braasch I."/>
            <person name="Lecointre G."/>
            <person name="Bobe J."/>
            <person name="Postlethwait J.H."/>
            <person name="Berthelot C."/>
            <person name="Roest Crollius H."/>
            <person name="Guiguen Y."/>
        </authorList>
    </citation>
    <scope>NUCLEOTIDE SEQUENCE</scope>
    <source>
        <strain evidence="1">NC1722</strain>
    </source>
</reference>
<gene>
    <name evidence="1" type="ORF">AAFF_G00390010</name>
</gene>
<accession>A0AAD7SEI6</accession>